<evidence type="ECO:0000313" key="1">
    <source>
        <dbReference type="EMBL" id="KAJ3489158.1"/>
    </source>
</evidence>
<evidence type="ECO:0000313" key="2">
    <source>
        <dbReference type="Proteomes" id="UP001212997"/>
    </source>
</evidence>
<dbReference type="Proteomes" id="UP001212997">
    <property type="component" value="Unassembled WGS sequence"/>
</dbReference>
<dbReference type="EMBL" id="JANAWD010000051">
    <property type="protein sequence ID" value="KAJ3489158.1"/>
    <property type="molecule type" value="Genomic_DNA"/>
</dbReference>
<keyword evidence="2" id="KW-1185">Reference proteome</keyword>
<reference evidence="1" key="1">
    <citation type="submission" date="2022-07" db="EMBL/GenBank/DDBJ databases">
        <title>Genome Sequence of Physisporinus lineatus.</title>
        <authorList>
            <person name="Buettner E."/>
        </authorList>
    </citation>
    <scope>NUCLEOTIDE SEQUENCE</scope>
    <source>
        <strain evidence="1">VT162</strain>
    </source>
</reference>
<sequence length="98" mass="11258">MSLQLLWHMVVKWENKRTFDARSRTSDRAYTPKSAALWRQYSQDKPPDSAYSDTPHVSLAEALSYLVAPHGITLKVDFARMRLLTMQSAGAQPRTRSY</sequence>
<protein>
    <submittedName>
        <fullName evidence="1">Uncharacterized protein</fullName>
    </submittedName>
</protein>
<name>A0AAD5V8J9_9APHY</name>
<comment type="caution">
    <text evidence="1">The sequence shown here is derived from an EMBL/GenBank/DDBJ whole genome shotgun (WGS) entry which is preliminary data.</text>
</comment>
<organism evidence="1 2">
    <name type="scientific">Meripilus lineatus</name>
    <dbReference type="NCBI Taxonomy" id="2056292"/>
    <lineage>
        <taxon>Eukaryota</taxon>
        <taxon>Fungi</taxon>
        <taxon>Dikarya</taxon>
        <taxon>Basidiomycota</taxon>
        <taxon>Agaricomycotina</taxon>
        <taxon>Agaricomycetes</taxon>
        <taxon>Polyporales</taxon>
        <taxon>Meripilaceae</taxon>
        <taxon>Meripilus</taxon>
    </lineage>
</organism>
<dbReference type="AlphaFoldDB" id="A0AAD5V8J9"/>
<accession>A0AAD5V8J9</accession>
<proteinExistence type="predicted"/>
<gene>
    <name evidence="1" type="ORF">NLI96_g2300</name>
</gene>